<evidence type="ECO:0000313" key="10">
    <source>
        <dbReference type="Proteomes" id="UP000503088"/>
    </source>
</evidence>
<dbReference type="InterPro" id="IPR019457">
    <property type="entry name" value="CdaS_N"/>
</dbReference>
<dbReference type="GO" id="GO:0005524">
    <property type="term" value="F:ATP binding"/>
    <property type="evidence" value="ECO:0007669"/>
    <property type="project" value="UniProtKB-UniRule"/>
</dbReference>
<evidence type="ECO:0000256" key="6">
    <source>
        <dbReference type="HAMAP-Rule" id="MF_00838"/>
    </source>
</evidence>
<keyword evidence="2 6" id="KW-0808">Transferase</keyword>
<keyword evidence="6" id="KW-0812">Transmembrane</keyword>
<reference evidence="9 10" key="1">
    <citation type="submission" date="2020-01" db="EMBL/GenBank/DDBJ databases">
        <authorList>
            <person name="Gulvik C.A."/>
            <person name="Batra D.G."/>
        </authorList>
    </citation>
    <scope>NUCLEOTIDE SEQUENCE [LARGE SCALE GENOMIC DNA]</scope>
    <source>
        <strain evidence="9 10">W9323</strain>
    </source>
</reference>
<keyword evidence="6" id="KW-1133">Transmembrane helix</keyword>
<dbReference type="PANTHER" id="PTHR34185:SF2">
    <property type="entry name" value="CYCLIC DI-AMP SYNTHASE CDAS"/>
    <property type="match status" value="1"/>
</dbReference>
<dbReference type="NCBIfam" id="NF038328">
    <property type="entry name" value="c-di-AMP_CdaS"/>
    <property type="match status" value="1"/>
</dbReference>
<dbReference type="InterPro" id="IPR050338">
    <property type="entry name" value="DisA"/>
</dbReference>
<dbReference type="EMBL" id="CP048104">
    <property type="protein sequence ID" value="QKG85831.1"/>
    <property type="molecule type" value="Genomic_DNA"/>
</dbReference>
<evidence type="ECO:0000256" key="1">
    <source>
        <dbReference type="ARBA" id="ARBA00000877"/>
    </source>
</evidence>
<protein>
    <recommendedName>
        <fullName evidence="6">Diadenylate cyclase</fullName>
        <shortName evidence="6">DAC</shortName>
        <ecNumber evidence="6">2.7.7.85</ecNumber>
    </recommendedName>
    <alternativeName>
        <fullName evidence="6">Cyclic-di-AMP synthase</fullName>
        <shortName evidence="6">c-di-AMP synthase</shortName>
    </alternativeName>
</protein>
<evidence type="ECO:0000256" key="7">
    <source>
        <dbReference type="SAM" id="Coils"/>
    </source>
</evidence>
<gene>
    <name evidence="6" type="primary">dacB</name>
    <name evidence="9" type="ORF">GXN76_00285</name>
</gene>
<dbReference type="Gene3D" id="3.40.1700.10">
    <property type="entry name" value="DNA integrity scanning protein, DisA, N-terminal domain"/>
    <property type="match status" value="1"/>
</dbReference>
<organism evidence="9 10">
    <name type="scientific">Kroppenstedtia pulmonis</name>
    <dbReference type="NCBI Taxonomy" id="1380685"/>
    <lineage>
        <taxon>Bacteria</taxon>
        <taxon>Bacillati</taxon>
        <taxon>Bacillota</taxon>
        <taxon>Bacilli</taxon>
        <taxon>Bacillales</taxon>
        <taxon>Thermoactinomycetaceae</taxon>
        <taxon>Kroppenstedtia</taxon>
    </lineage>
</organism>
<keyword evidence="10" id="KW-1185">Reference proteome</keyword>
<keyword evidence="7" id="KW-0175">Coiled coil</keyword>
<comment type="function">
    <text evidence="6">Catalyzes the condensation of 2 ATP molecules into cyclic di-AMP (c-di-AMP), a second messenger used to regulate differing processes in different bacteria.</text>
</comment>
<evidence type="ECO:0000256" key="5">
    <source>
        <dbReference type="ARBA" id="ARBA00022840"/>
    </source>
</evidence>
<keyword evidence="4 6" id="KW-0547">Nucleotide-binding</keyword>
<keyword evidence="6" id="KW-1003">Cell membrane</keyword>
<comment type="catalytic activity">
    <reaction evidence="1 6">
        <text>2 ATP = 3',3'-c-di-AMP + 2 diphosphate</text>
        <dbReference type="Rhea" id="RHEA:35655"/>
        <dbReference type="ChEBI" id="CHEBI:30616"/>
        <dbReference type="ChEBI" id="CHEBI:33019"/>
        <dbReference type="ChEBI" id="CHEBI:71500"/>
        <dbReference type="EC" id="2.7.7.85"/>
    </reaction>
</comment>
<feature type="coiled-coil region" evidence="7">
    <location>
        <begin position="18"/>
        <end position="52"/>
    </location>
</feature>
<comment type="similarity">
    <text evidence="6">Belongs to the adenylate cyclase family. DacB/CdaS subfamily.</text>
</comment>
<name>A0A7D4BRV7_9BACL</name>
<evidence type="ECO:0000313" key="9">
    <source>
        <dbReference type="EMBL" id="QKG85831.1"/>
    </source>
</evidence>
<sequence>MEIKYADCDFSPMKSQLKDDLTKMVDHIQKSISELDNEERCLLGELEQIKNRFLHIESKAATFYLNCYLSPFTDKYLKLSISIRNLSERRHGALIVVQRKDPLDSLIKTGIPIEATVSQALLESIFYPGNPLHDGAVLIKSNRIVSAANILPLSTHFTTHQQKLGTRHRAALGLTEQSDAIVLIVSEETGKTSFAVQGQLYPMIIH</sequence>
<dbReference type="AlphaFoldDB" id="A0A7D4BRV7"/>
<evidence type="ECO:0000256" key="4">
    <source>
        <dbReference type="ARBA" id="ARBA00022741"/>
    </source>
</evidence>
<comment type="subunit">
    <text evidence="6">Probably oligomerizes.</text>
</comment>
<dbReference type="InterPro" id="IPR003390">
    <property type="entry name" value="DNA_integrity_scan_DisA_N"/>
</dbReference>
<dbReference type="Gene3D" id="1.10.287.770">
    <property type="entry name" value="YojJ-like"/>
    <property type="match status" value="1"/>
</dbReference>
<dbReference type="InterPro" id="IPR053472">
    <property type="entry name" value="DAC_CdaS-like"/>
</dbReference>
<dbReference type="SUPFAM" id="SSF143597">
    <property type="entry name" value="YojJ-like"/>
    <property type="match status" value="1"/>
</dbReference>
<dbReference type="PANTHER" id="PTHR34185">
    <property type="entry name" value="DIADENYLATE CYCLASE"/>
    <property type="match status" value="1"/>
</dbReference>
<accession>A0A7D4BRV7</accession>
<proteinExistence type="inferred from homology"/>
<evidence type="ECO:0000259" key="8">
    <source>
        <dbReference type="PROSITE" id="PS51794"/>
    </source>
</evidence>
<dbReference type="Pfam" id="PF10372">
    <property type="entry name" value="CdaS_N"/>
    <property type="match status" value="1"/>
</dbReference>
<evidence type="ECO:0000256" key="3">
    <source>
        <dbReference type="ARBA" id="ARBA00022695"/>
    </source>
</evidence>
<dbReference type="Pfam" id="PF02457">
    <property type="entry name" value="DAC"/>
    <property type="match status" value="1"/>
</dbReference>
<dbReference type="InterPro" id="IPR034693">
    <property type="entry name" value="CdaS"/>
</dbReference>
<evidence type="ECO:0000256" key="2">
    <source>
        <dbReference type="ARBA" id="ARBA00022679"/>
    </source>
</evidence>
<keyword evidence="6" id="KW-0472">Membrane</keyword>
<dbReference type="EC" id="2.7.7.85" evidence="6"/>
<dbReference type="GO" id="GO:0006171">
    <property type="term" value="P:cAMP biosynthetic process"/>
    <property type="evidence" value="ECO:0007669"/>
    <property type="project" value="InterPro"/>
</dbReference>
<dbReference type="HAMAP" id="MF_00838">
    <property type="entry name" value="DacB"/>
    <property type="match status" value="1"/>
</dbReference>
<dbReference type="InterPro" id="IPR036888">
    <property type="entry name" value="DNA_integrity_DisA_N_sf"/>
</dbReference>
<dbReference type="GO" id="GO:0106408">
    <property type="term" value="F:diadenylate cyclase activity"/>
    <property type="evidence" value="ECO:0007669"/>
    <property type="project" value="UniProtKB-EC"/>
</dbReference>
<feature type="domain" description="DAC" evidence="8">
    <location>
        <begin position="46"/>
        <end position="206"/>
    </location>
</feature>
<dbReference type="Proteomes" id="UP000503088">
    <property type="component" value="Chromosome"/>
</dbReference>
<keyword evidence="3 6" id="KW-0548">Nucleotidyltransferase</keyword>
<dbReference type="KEGG" id="kpul:GXN76_00285"/>
<keyword evidence="5 6" id="KW-0067">ATP-binding</keyword>
<dbReference type="PROSITE" id="PS51794">
    <property type="entry name" value="DAC"/>
    <property type="match status" value="1"/>
</dbReference>
<dbReference type="GO" id="GO:0004016">
    <property type="term" value="F:adenylate cyclase activity"/>
    <property type="evidence" value="ECO:0007669"/>
    <property type="project" value="UniProtKB-UniRule"/>
</dbReference>